<dbReference type="InterPro" id="IPR013103">
    <property type="entry name" value="RVT_2"/>
</dbReference>
<gene>
    <name evidence="3" type="ORF">Tco_0890895</name>
</gene>
<dbReference type="PANTHER" id="PTHR11439:SF440">
    <property type="entry name" value="INTEGRASE CATALYTIC DOMAIN-CONTAINING PROTEIN"/>
    <property type="match status" value="1"/>
</dbReference>
<accession>A0ABQ5C4T2</accession>
<evidence type="ECO:0000259" key="1">
    <source>
        <dbReference type="Pfam" id="PF07727"/>
    </source>
</evidence>
<comment type="caution">
    <text evidence="3">The sequence shown here is derived from an EMBL/GenBank/DDBJ whole genome shotgun (WGS) entry which is preliminary data.</text>
</comment>
<sequence>MLTACYLLNKVPNKRNRITPYKLWTKRKPNLNYLRVWGCRAFVRLPDPKLKTLGERGIECIFIGYAEHSKAFRFYVTEPNESISINFIIKSRNVIFDENLFSLVPRPSQRSLINGTEDVGGSVVPEEVTKKVVTQQLQPELRKDKRNRTPKNFGLEFQVYLIEGTRDEVSNQHSYCFNVNDDPKTFDEAMKSQDVVFWKEANNDEIDFILGNNTWVLADLPPVARISTIRLLIAMTSINNLIIHQMNVKIAFLNGELDEEAPKQWYQKFNEVVLSSGYLLNQVDKCVYSKFDESSKGVIICLYVDDMLIFGTDQVQVDLTKEFLSSKFSMNDMGEACVILMSTPMDTSEKLMPNDGQAASQLKFSRMISCLMYAITCTRPDIAFAVGKLSRYTSNPGGGVISWASKKQTCIIGSTMKSEFVAVAAAGKEAEWLRNLIIEISLWFKPITLIFIRCHNAAT</sequence>
<dbReference type="EMBL" id="BQNB010013849">
    <property type="protein sequence ID" value="GJT20958.1"/>
    <property type="molecule type" value="Genomic_DNA"/>
</dbReference>
<proteinExistence type="predicted"/>
<dbReference type="CDD" id="cd09272">
    <property type="entry name" value="RNase_HI_RT_Ty1"/>
    <property type="match status" value="1"/>
</dbReference>
<feature type="domain" description="Reverse transcriptase Ty1/copia-type" evidence="1">
    <location>
        <begin position="260"/>
        <end position="337"/>
    </location>
</feature>
<protein>
    <submittedName>
        <fullName evidence="3">Zinc finger, CCHC-type containing protein</fullName>
    </submittedName>
</protein>
<dbReference type="Proteomes" id="UP001151760">
    <property type="component" value="Unassembled WGS sequence"/>
</dbReference>
<dbReference type="PANTHER" id="PTHR11439">
    <property type="entry name" value="GAG-POL-RELATED RETROTRANSPOSON"/>
    <property type="match status" value="1"/>
</dbReference>
<evidence type="ECO:0000313" key="4">
    <source>
        <dbReference type="Proteomes" id="UP001151760"/>
    </source>
</evidence>
<reference evidence="3" key="2">
    <citation type="submission" date="2022-01" db="EMBL/GenBank/DDBJ databases">
        <authorList>
            <person name="Yamashiro T."/>
            <person name="Shiraishi A."/>
            <person name="Satake H."/>
            <person name="Nakayama K."/>
        </authorList>
    </citation>
    <scope>NUCLEOTIDE SEQUENCE</scope>
</reference>
<organism evidence="3 4">
    <name type="scientific">Tanacetum coccineum</name>
    <dbReference type="NCBI Taxonomy" id="301880"/>
    <lineage>
        <taxon>Eukaryota</taxon>
        <taxon>Viridiplantae</taxon>
        <taxon>Streptophyta</taxon>
        <taxon>Embryophyta</taxon>
        <taxon>Tracheophyta</taxon>
        <taxon>Spermatophyta</taxon>
        <taxon>Magnoliopsida</taxon>
        <taxon>eudicotyledons</taxon>
        <taxon>Gunneridae</taxon>
        <taxon>Pentapetalae</taxon>
        <taxon>asterids</taxon>
        <taxon>campanulids</taxon>
        <taxon>Asterales</taxon>
        <taxon>Asteraceae</taxon>
        <taxon>Asteroideae</taxon>
        <taxon>Anthemideae</taxon>
        <taxon>Anthemidinae</taxon>
        <taxon>Tanacetum</taxon>
    </lineage>
</organism>
<dbReference type="Pfam" id="PF07727">
    <property type="entry name" value="RVT_2"/>
    <property type="match status" value="1"/>
</dbReference>
<dbReference type="InterPro" id="IPR057670">
    <property type="entry name" value="SH3_retrovirus"/>
</dbReference>
<keyword evidence="4" id="KW-1185">Reference proteome</keyword>
<evidence type="ECO:0000259" key="2">
    <source>
        <dbReference type="Pfam" id="PF25597"/>
    </source>
</evidence>
<feature type="domain" description="Retroviral polymerase SH3-like" evidence="2">
    <location>
        <begin position="39"/>
        <end position="103"/>
    </location>
</feature>
<evidence type="ECO:0000313" key="3">
    <source>
        <dbReference type="EMBL" id="GJT20958.1"/>
    </source>
</evidence>
<name>A0ABQ5C4T2_9ASTR</name>
<dbReference type="Pfam" id="PF25597">
    <property type="entry name" value="SH3_retrovirus"/>
    <property type="match status" value="1"/>
</dbReference>
<reference evidence="3" key="1">
    <citation type="journal article" date="2022" name="Int. J. Mol. Sci.">
        <title>Draft Genome of Tanacetum Coccineum: Genomic Comparison of Closely Related Tanacetum-Family Plants.</title>
        <authorList>
            <person name="Yamashiro T."/>
            <person name="Shiraishi A."/>
            <person name="Nakayama K."/>
            <person name="Satake H."/>
        </authorList>
    </citation>
    <scope>NUCLEOTIDE SEQUENCE</scope>
</reference>